<dbReference type="InterPro" id="IPR013367">
    <property type="entry name" value="Flagellar_put"/>
</dbReference>
<proteinExistence type="predicted"/>
<protein>
    <submittedName>
        <fullName evidence="2">Flagellar protein</fullName>
    </submittedName>
</protein>
<evidence type="ECO:0000313" key="2">
    <source>
        <dbReference type="EMBL" id="MBJ6724751.1"/>
    </source>
</evidence>
<dbReference type="NCBIfam" id="TIGR02530">
    <property type="entry name" value="flg_new"/>
    <property type="match status" value="1"/>
</dbReference>
<dbReference type="Pfam" id="PF12611">
    <property type="entry name" value="Flagellar_put"/>
    <property type="match status" value="1"/>
</dbReference>
<keyword evidence="2" id="KW-0969">Cilium</keyword>
<gene>
    <name evidence="2" type="ORF">JFN93_08540</name>
</gene>
<sequence>MDNTILFPQPITPTKRPEPAAPQGSKQVGGNTPFARTLDQKLTGQPVKLSQHAQDRLKSRGITLTDADMQQLAGAVDSVAQKGGKESLVMMGDAALVVSVKNRTVVTAMDRQGMKGNVFTNIDSAIVL</sequence>
<organism evidence="2 3">
    <name type="scientific">Geomesophilobacter sediminis</name>
    <dbReference type="NCBI Taxonomy" id="2798584"/>
    <lineage>
        <taxon>Bacteria</taxon>
        <taxon>Pseudomonadati</taxon>
        <taxon>Thermodesulfobacteriota</taxon>
        <taxon>Desulfuromonadia</taxon>
        <taxon>Geobacterales</taxon>
        <taxon>Geobacteraceae</taxon>
        <taxon>Geomesophilobacter</taxon>
    </lineage>
</organism>
<evidence type="ECO:0000313" key="3">
    <source>
        <dbReference type="Proteomes" id="UP000636888"/>
    </source>
</evidence>
<reference evidence="2" key="1">
    <citation type="submission" date="2020-12" db="EMBL/GenBank/DDBJ databases">
        <title>Geomonas sp. Red875, isolated from river sediment.</title>
        <authorList>
            <person name="Xu Z."/>
            <person name="Zhang Z."/>
            <person name="Masuda Y."/>
            <person name="Itoh H."/>
            <person name="Senoo K."/>
        </authorList>
    </citation>
    <scope>NUCLEOTIDE SEQUENCE</scope>
    <source>
        <strain evidence="2">Red875</strain>
    </source>
</reference>
<dbReference type="RefSeq" id="WP_199383799.1">
    <property type="nucleotide sequence ID" value="NZ_JAEMHM010000006.1"/>
</dbReference>
<comment type="caution">
    <text evidence="2">The sequence shown here is derived from an EMBL/GenBank/DDBJ whole genome shotgun (WGS) entry which is preliminary data.</text>
</comment>
<dbReference type="EMBL" id="JAEMHM010000006">
    <property type="protein sequence ID" value="MBJ6724751.1"/>
    <property type="molecule type" value="Genomic_DNA"/>
</dbReference>
<accession>A0A8J7J6Z8</accession>
<dbReference type="Proteomes" id="UP000636888">
    <property type="component" value="Unassembled WGS sequence"/>
</dbReference>
<name>A0A8J7J6Z8_9BACT</name>
<dbReference type="AlphaFoldDB" id="A0A8J7J6Z8"/>
<feature type="region of interest" description="Disordered" evidence="1">
    <location>
        <begin position="1"/>
        <end position="32"/>
    </location>
</feature>
<keyword evidence="2" id="KW-0282">Flagellum</keyword>
<keyword evidence="2" id="KW-0966">Cell projection</keyword>
<keyword evidence="3" id="KW-1185">Reference proteome</keyword>
<evidence type="ECO:0000256" key="1">
    <source>
        <dbReference type="SAM" id="MobiDB-lite"/>
    </source>
</evidence>